<evidence type="ECO:0000313" key="2">
    <source>
        <dbReference type="Proteomes" id="UP000282892"/>
    </source>
</evidence>
<dbReference type="Proteomes" id="UP000282892">
    <property type="component" value="Chromosome"/>
</dbReference>
<dbReference type="EMBL" id="CP022572">
    <property type="protein sequence ID" value="AZU61038.1"/>
    <property type="molecule type" value="Genomic_DNA"/>
</dbReference>
<accession>A0A3Q9QT52</accession>
<dbReference type="OrthoDB" id="121684at2"/>
<dbReference type="AlphaFoldDB" id="A0A3Q9QT52"/>
<keyword evidence="2" id="KW-1185">Reference proteome</keyword>
<reference evidence="1 2" key="1">
    <citation type="submission" date="2017-07" db="EMBL/GenBank/DDBJ databases">
        <title>The complete genome sequence of Bacillus mesonae strain H20-5, an efficient strain improving plant abiotic stress resistance.</title>
        <authorList>
            <person name="Kim S.Y."/>
            <person name="Song H."/>
            <person name="Sang M.K."/>
            <person name="Weon H.-Y."/>
            <person name="Song J."/>
        </authorList>
    </citation>
    <scope>NUCLEOTIDE SEQUENCE [LARGE SCALE GENOMIC DNA]</scope>
    <source>
        <strain evidence="1 2">H20-5</strain>
    </source>
</reference>
<dbReference type="KEGG" id="nmk:CHR53_07100"/>
<protein>
    <recommendedName>
        <fullName evidence="3">Phage protein</fullName>
    </recommendedName>
</protein>
<organism evidence="1 2">
    <name type="scientific">Neobacillus mesonae</name>
    <dbReference type="NCBI Taxonomy" id="1193713"/>
    <lineage>
        <taxon>Bacteria</taxon>
        <taxon>Bacillati</taxon>
        <taxon>Bacillota</taxon>
        <taxon>Bacilli</taxon>
        <taxon>Bacillales</taxon>
        <taxon>Bacillaceae</taxon>
        <taxon>Neobacillus</taxon>
    </lineage>
</organism>
<gene>
    <name evidence="1" type="ORF">CHR53_07100</name>
</gene>
<proteinExistence type="predicted"/>
<evidence type="ECO:0000313" key="1">
    <source>
        <dbReference type="EMBL" id="AZU61038.1"/>
    </source>
</evidence>
<evidence type="ECO:0008006" key="3">
    <source>
        <dbReference type="Google" id="ProtNLM"/>
    </source>
</evidence>
<dbReference type="RefSeq" id="WP_127485859.1">
    <property type="nucleotide sequence ID" value="NZ_CP022572.1"/>
</dbReference>
<name>A0A3Q9QT52_9BACI</name>
<sequence>MAKYRKRPVEIEAFKFYVDRMPDWFMDKVSSNDVILYNCNYKRYEIDEAYCEIKTLEGVMRANGGDYIIRGIQGEMYPCKPDIFEQTYEKVSAK</sequence>